<proteinExistence type="predicted"/>
<keyword evidence="1" id="KW-0812">Transmembrane</keyword>
<keyword evidence="1" id="KW-1133">Transmembrane helix</keyword>
<keyword evidence="1" id="KW-0472">Membrane</keyword>
<gene>
    <name evidence="2" type="ORF">OE749_13765</name>
</gene>
<sequence length="85" mass="9408">MNKDEDKPSNGLGYIALSFGLTLILFFIYNSGNISIKGIESNVETEPTAFYATLAVLFTLCLLIFAYGISEFIKSRKRDKGDNST</sequence>
<protein>
    <recommendedName>
        <fullName evidence="4">DUF3955 domain-containing protein</fullName>
    </recommendedName>
</protein>
<evidence type="ECO:0000256" key="1">
    <source>
        <dbReference type="SAM" id="Phobius"/>
    </source>
</evidence>
<accession>A0ABT3AAS2</accession>
<comment type="caution">
    <text evidence="2">The sequence shown here is derived from an EMBL/GenBank/DDBJ whole genome shotgun (WGS) entry which is preliminary data.</text>
</comment>
<keyword evidence="3" id="KW-1185">Reference proteome</keyword>
<dbReference type="Proteomes" id="UP001652504">
    <property type="component" value="Unassembled WGS sequence"/>
</dbReference>
<reference evidence="2 3" key="1">
    <citation type="submission" date="2022-10" db="EMBL/GenBank/DDBJ databases">
        <title>Aestuariibacter sp. AA17 isolated from Montipora capitata coral fragment.</title>
        <authorList>
            <person name="Emsley S.A."/>
            <person name="Pfannmuller K.M."/>
            <person name="Loughran R.M."/>
            <person name="Shlafstein M."/>
            <person name="Papke E."/>
            <person name="Saw J.H."/>
            <person name="Ushijima B."/>
            <person name="Videau P."/>
        </authorList>
    </citation>
    <scope>NUCLEOTIDE SEQUENCE [LARGE SCALE GENOMIC DNA]</scope>
    <source>
        <strain evidence="2 3">AA17</strain>
    </source>
</reference>
<dbReference type="RefSeq" id="WP_263713046.1">
    <property type="nucleotide sequence ID" value="NZ_JAOWKX010000007.1"/>
</dbReference>
<organism evidence="2 3">
    <name type="scientific">Fluctibacter corallii</name>
    <dbReference type="NCBI Taxonomy" id="2984329"/>
    <lineage>
        <taxon>Bacteria</taxon>
        <taxon>Pseudomonadati</taxon>
        <taxon>Pseudomonadota</taxon>
        <taxon>Gammaproteobacteria</taxon>
        <taxon>Alteromonadales</taxon>
        <taxon>Alteromonadaceae</taxon>
        <taxon>Fluctibacter</taxon>
    </lineage>
</organism>
<evidence type="ECO:0000313" key="2">
    <source>
        <dbReference type="EMBL" id="MCV2885760.1"/>
    </source>
</evidence>
<dbReference type="EMBL" id="JAOWKX010000007">
    <property type="protein sequence ID" value="MCV2885760.1"/>
    <property type="molecule type" value="Genomic_DNA"/>
</dbReference>
<feature type="transmembrane region" description="Helical" evidence="1">
    <location>
        <begin position="12"/>
        <end position="29"/>
    </location>
</feature>
<evidence type="ECO:0000313" key="3">
    <source>
        <dbReference type="Proteomes" id="UP001652504"/>
    </source>
</evidence>
<name>A0ABT3AAS2_9ALTE</name>
<evidence type="ECO:0008006" key="4">
    <source>
        <dbReference type="Google" id="ProtNLM"/>
    </source>
</evidence>
<feature type="transmembrane region" description="Helical" evidence="1">
    <location>
        <begin position="49"/>
        <end position="70"/>
    </location>
</feature>